<evidence type="ECO:0000313" key="5">
    <source>
        <dbReference type="Proteomes" id="UP000825002"/>
    </source>
</evidence>
<reference evidence="4 5" key="1">
    <citation type="submission" date="2020-10" db="EMBL/GenBank/DDBJ databases">
        <authorList>
            <person name="Klimov P.B."/>
            <person name="Dyachkov S.M."/>
            <person name="Chetverikov P.E."/>
        </authorList>
    </citation>
    <scope>NUCLEOTIDE SEQUENCE [LARGE SCALE GENOMIC DNA]</scope>
    <source>
        <strain evidence="4">BMOC 18-1129-001#AD2665</strain>
        <tissue evidence="4">Entire mites</tissue>
    </source>
</reference>
<dbReference type="Proteomes" id="UP000825002">
    <property type="component" value="Unassembled WGS sequence"/>
</dbReference>
<comment type="similarity">
    <text evidence="1">Belongs to the CWC16 family.</text>
</comment>
<dbReference type="PANTHER" id="PTHR12111">
    <property type="entry name" value="SPLICING FACTOR YJU2"/>
    <property type="match status" value="1"/>
</dbReference>
<dbReference type="EMBL" id="JAIFTH010000217">
    <property type="protein sequence ID" value="KAG9510163.1"/>
    <property type="molecule type" value="Genomic_DNA"/>
</dbReference>
<dbReference type="PANTHER" id="PTHR12111:SF2">
    <property type="entry name" value="SPLICING FACTOR YJU2B-RELATED"/>
    <property type="match status" value="1"/>
</dbReference>
<evidence type="ECO:0000256" key="2">
    <source>
        <dbReference type="SAM" id="Coils"/>
    </source>
</evidence>
<name>A0ABQ7S9X3_9ACAR</name>
<organism evidence="4 5">
    <name type="scientific">Fragariocoptes setiger</name>
    <dbReference type="NCBI Taxonomy" id="1670756"/>
    <lineage>
        <taxon>Eukaryota</taxon>
        <taxon>Metazoa</taxon>
        <taxon>Ecdysozoa</taxon>
        <taxon>Arthropoda</taxon>
        <taxon>Chelicerata</taxon>
        <taxon>Arachnida</taxon>
        <taxon>Acari</taxon>
        <taxon>Acariformes</taxon>
        <taxon>Trombidiformes</taxon>
        <taxon>Prostigmata</taxon>
        <taxon>Eupodina</taxon>
        <taxon>Eriophyoidea</taxon>
        <taxon>Phytoptidae</taxon>
        <taxon>Fragariocoptes</taxon>
    </lineage>
</organism>
<comment type="caution">
    <text evidence="4">The sequence shown here is derived from an EMBL/GenBank/DDBJ whole genome shotgun (WGS) entry which is preliminary data.</text>
</comment>
<proteinExistence type="inferred from homology"/>
<evidence type="ECO:0000256" key="3">
    <source>
        <dbReference type="SAM" id="MobiDB-lite"/>
    </source>
</evidence>
<feature type="non-terminal residue" evidence="4">
    <location>
        <position position="1"/>
    </location>
</feature>
<dbReference type="Pfam" id="PF04502">
    <property type="entry name" value="Saf4_Yju2"/>
    <property type="match status" value="1"/>
</dbReference>
<dbReference type="InterPro" id="IPR007590">
    <property type="entry name" value="Saf4/Yju2"/>
</dbReference>
<keyword evidence="5" id="KW-1185">Reference proteome</keyword>
<gene>
    <name evidence="4" type="primary">ccdc130</name>
    <name evidence="4" type="ORF">GZH46_01304</name>
</gene>
<protein>
    <submittedName>
        <fullName evidence="4">Coiled-coil domain-containing protein</fullName>
    </submittedName>
</protein>
<feature type="coiled-coil region" evidence="2">
    <location>
        <begin position="183"/>
        <end position="210"/>
    </location>
</feature>
<evidence type="ECO:0000313" key="4">
    <source>
        <dbReference type="EMBL" id="KAG9510163.1"/>
    </source>
</evidence>
<feature type="region of interest" description="Disordered" evidence="3">
    <location>
        <begin position="225"/>
        <end position="244"/>
    </location>
</feature>
<accession>A0ABQ7S9X3</accession>
<keyword evidence="2" id="KW-0175">Coiled coil</keyword>
<feature type="compositionally biased region" description="Polar residues" evidence="3">
    <location>
        <begin position="233"/>
        <end position="244"/>
    </location>
</feature>
<evidence type="ECO:0000256" key="1">
    <source>
        <dbReference type="ARBA" id="ARBA00005595"/>
    </source>
</evidence>
<sequence>MAERRATNKYYPTDWDPSKGSINKYRNSHPLRDRAKKLDQGILVVRFEMPFNIWCEGCNNHIGMGVRYNAEKTKAGKYYSTTIFRFRMKCHLCDNHFEIETDPTKLDYTIVSGAKRQTRRISPEDEEEEHLSYDKADSKRRAIDAMYKLEREIEDRLKVEAGASQLKELEKVQKRWDEDFGCNQLLRNNFRKEKRRLESLRQKDQELLDKFCLDLELAKETPSDARQARSIIRSRTSKGLSPNTRSAIDRKISLRSFPSSIVGKPLRKSTKDLTLPSEAPSFIAKSAKHLKIVKIKKEKD</sequence>